<dbReference type="OrthoDB" id="9806150at2"/>
<dbReference type="KEGG" id="ock:EXM22_17820"/>
<dbReference type="PANTHER" id="PTHR11839:SF18">
    <property type="entry name" value="NUDIX HYDROLASE DOMAIN-CONTAINING PROTEIN"/>
    <property type="match status" value="1"/>
</dbReference>
<evidence type="ECO:0000259" key="9">
    <source>
        <dbReference type="PROSITE" id="PS51462"/>
    </source>
</evidence>
<dbReference type="EMBL" id="CP036150">
    <property type="protein sequence ID" value="QEN09750.1"/>
    <property type="molecule type" value="Genomic_DNA"/>
</dbReference>
<dbReference type="InterPro" id="IPR020476">
    <property type="entry name" value="Nudix_hydrolase"/>
</dbReference>
<name>A0A5C1QRZ7_9SPIO</name>
<dbReference type="RefSeq" id="WP_149487822.1">
    <property type="nucleotide sequence ID" value="NZ_CP036150.1"/>
</dbReference>
<comment type="catalytic activity">
    <reaction evidence="1">
        <text>GDP-alpha-D-mannose + H2O = alpha-D-mannose 1-phosphate + GMP + 2 H(+)</text>
        <dbReference type="Rhea" id="RHEA:27978"/>
        <dbReference type="ChEBI" id="CHEBI:15377"/>
        <dbReference type="ChEBI" id="CHEBI:15378"/>
        <dbReference type="ChEBI" id="CHEBI:57527"/>
        <dbReference type="ChEBI" id="CHEBI:58115"/>
        <dbReference type="ChEBI" id="CHEBI:58409"/>
    </reaction>
</comment>
<evidence type="ECO:0000256" key="5">
    <source>
        <dbReference type="ARBA" id="ARBA00022801"/>
    </source>
</evidence>
<evidence type="ECO:0000313" key="10">
    <source>
        <dbReference type="EMBL" id="QEN09750.1"/>
    </source>
</evidence>
<reference evidence="10 11" key="1">
    <citation type="submission" date="2019-02" db="EMBL/GenBank/DDBJ databases">
        <title>Complete Genome Sequence and Methylome Analysis of free living Spirochaetas.</title>
        <authorList>
            <person name="Fomenkov A."/>
            <person name="Dubinina G."/>
            <person name="Leshcheva N."/>
            <person name="Mikheeva N."/>
            <person name="Grabovich M."/>
            <person name="Vincze T."/>
            <person name="Roberts R.J."/>
        </authorList>
    </citation>
    <scope>NUCLEOTIDE SEQUENCE [LARGE SCALE GENOMIC DNA]</scope>
    <source>
        <strain evidence="10 11">K2</strain>
    </source>
</reference>
<dbReference type="Gene3D" id="3.90.79.10">
    <property type="entry name" value="Nucleoside Triphosphate Pyrophosphohydrolase"/>
    <property type="match status" value="1"/>
</dbReference>
<dbReference type="InterPro" id="IPR000086">
    <property type="entry name" value="NUDIX_hydrolase_dom"/>
</dbReference>
<protein>
    <recommendedName>
        <fullName evidence="4">GDP-mannose pyrophosphatase</fullName>
    </recommendedName>
    <alternativeName>
        <fullName evidence="6">GDP-mannose hydrolase</fullName>
    </alternativeName>
    <alternativeName>
        <fullName evidence="7">GDPMK</fullName>
    </alternativeName>
</protein>
<dbReference type="GO" id="GO:0016462">
    <property type="term" value="F:pyrophosphatase activity"/>
    <property type="evidence" value="ECO:0007669"/>
    <property type="project" value="UniProtKB-ARBA"/>
</dbReference>
<evidence type="ECO:0000256" key="6">
    <source>
        <dbReference type="ARBA" id="ARBA00032162"/>
    </source>
</evidence>
<dbReference type="CDD" id="cd03424">
    <property type="entry name" value="NUDIX_ADPRase_Nudt5_UGPPase_Nudt14"/>
    <property type="match status" value="1"/>
</dbReference>
<dbReference type="PRINTS" id="PR00502">
    <property type="entry name" value="NUDIXFAMILY"/>
</dbReference>
<gene>
    <name evidence="10" type="ORF">EXM22_17820</name>
</gene>
<dbReference type="Pfam" id="PF00293">
    <property type="entry name" value="NUDIX"/>
    <property type="match status" value="1"/>
</dbReference>
<keyword evidence="5 8" id="KW-0378">Hydrolase</keyword>
<comment type="similarity">
    <text evidence="3">Belongs to the Nudix hydrolase family. NudK subfamily.</text>
</comment>
<evidence type="ECO:0000256" key="1">
    <source>
        <dbReference type="ARBA" id="ARBA00000847"/>
    </source>
</evidence>
<dbReference type="SUPFAM" id="SSF55811">
    <property type="entry name" value="Nudix"/>
    <property type="match status" value="1"/>
</dbReference>
<dbReference type="GO" id="GO:0005829">
    <property type="term" value="C:cytosol"/>
    <property type="evidence" value="ECO:0007669"/>
    <property type="project" value="TreeGrafter"/>
</dbReference>
<feature type="domain" description="Nudix hydrolase" evidence="9">
    <location>
        <begin position="47"/>
        <end position="184"/>
    </location>
</feature>
<dbReference type="PROSITE" id="PS51462">
    <property type="entry name" value="NUDIX"/>
    <property type="match status" value="1"/>
</dbReference>
<dbReference type="GO" id="GO:0019693">
    <property type="term" value="P:ribose phosphate metabolic process"/>
    <property type="evidence" value="ECO:0007669"/>
    <property type="project" value="TreeGrafter"/>
</dbReference>
<evidence type="ECO:0000256" key="7">
    <source>
        <dbReference type="ARBA" id="ARBA00032272"/>
    </source>
</evidence>
<organism evidence="10 11">
    <name type="scientific">Oceanispirochaeta crateris</name>
    <dbReference type="NCBI Taxonomy" id="2518645"/>
    <lineage>
        <taxon>Bacteria</taxon>
        <taxon>Pseudomonadati</taxon>
        <taxon>Spirochaetota</taxon>
        <taxon>Spirochaetia</taxon>
        <taxon>Spirochaetales</taxon>
        <taxon>Spirochaetaceae</taxon>
        <taxon>Oceanispirochaeta</taxon>
    </lineage>
</organism>
<dbReference type="Proteomes" id="UP000324209">
    <property type="component" value="Chromosome"/>
</dbReference>
<dbReference type="InterPro" id="IPR020084">
    <property type="entry name" value="NUDIX_hydrolase_CS"/>
</dbReference>
<dbReference type="AlphaFoldDB" id="A0A5C1QRZ7"/>
<evidence type="ECO:0000256" key="4">
    <source>
        <dbReference type="ARBA" id="ARBA00016377"/>
    </source>
</evidence>
<comment type="cofactor">
    <cofactor evidence="2">
        <name>Mg(2+)</name>
        <dbReference type="ChEBI" id="CHEBI:18420"/>
    </cofactor>
</comment>
<dbReference type="GO" id="GO:0006753">
    <property type="term" value="P:nucleoside phosphate metabolic process"/>
    <property type="evidence" value="ECO:0007669"/>
    <property type="project" value="TreeGrafter"/>
</dbReference>
<evidence type="ECO:0000313" key="11">
    <source>
        <dbReference type="Proteomes" id="UP000324209"/>
    </source>
</evidence>
<sequence length="190" mass="21755">MKDSQLKWKETGRVKEVWKGPIFSIDQVHRESPDGSVHPIVVCKAPNWVTVIPELPIKEGVSEVSFLMVRQFRHGSASLSTEFPAGVVDPGESSLEAAFRELREETGFSAEEMIEIGSINPNPAFMDNVSTTYLARGLKHTHELDLDESEYLEWQEQSFSHILNNMGRGEYNSAIMVQCWYWYLKYTKRI</sequence>
<dbReference type="PROSITE" id="PS00893">
    <property type="entry name" value="NUDIX_BOX"/>
    <property type="match status" value="1"/>
</dbReference>
<dbReference type="PANTHER" id="PTHR11839">
    <property type="entry name" value="UDP/ADP-SUGAR PYROPHOSPHATASE"/>
    <property type="match status" value="1"/>
</dbReference>
<proteinExistence type="inferred from homology"/>
<accession>A0A5C1QRZ7</accession>
<evidence type="ECO:0000256" key="3">
    <source>
        <dbReference type="ARBA" id="ARBA00007275"/>
    </source>
</evidence>
<dbReference type="InterPro" id="IPR015797">
    <property type="entry name" value="NUDIX_hydrolase-like_dom_sf"/>
</dbReference>
<keyword evidence="11" id="KW-1185">Reference proteome</keyword>
<evidence type="ECO:0000256" key="8">
    <source>
        <dbReference type="RuleBase" id="RU003476"/>
    </source>
</evidence>
<evidence type="ECO:0000256" key="2">
    <source>
        <dbReference type="ARBA" id="ARBA00001946"/>
    </source>
</evidence>